<evidence type="ECO:0000313" key="2">
    <source>
        <dbReference type="Proteomes" id="UP001140087"/>
    </source>
</evidence>
<protein>
    <submittedName>
        <fullName evidence="1">Uncharacterized protein</fullName>
    </submittedName>
</protein>
<accession>A0ACC1KZM7</accession>
<comment type="caution">
    <text evidence="1">The sequence shown here is derived from an EMBL/GenBank/DDBJ whole genome shotgun (WGS) entry which is preliminary data.</text>
</comment>
<proteinExistence type="predicted"/>
<organism evidence="1 2">
    <name type="scientific">Coemansia helicoidea</name>
    <dbReference type="NCBI Taxonomy" id="1286919"/>
    <lineage>
        <taxon>Eukaryota</taxon>
        <taxon>Fungi</taxon>
        <taxon>Fungi incertae sedis</taxon>
        <taxon>Zoopagomycota</taxon>
        <taxon>Kickxellomycotina</taxon>
        <taxon>Kickxellomycetes</taxon>
        <taxon>Kickxellales</taxon>
        <taxon>Kickxellaceae</taxon>
        <taxon>Coemansia</taxon>
    </lineage>
</organism>
<reference evidence="1" key="1">
    <citation type="submission" date="2022-07" db="EMBL/GenBank/DDBJ databases">
        <title>Phylogenomic reconstructions and comparative analyses of Kickxellomycotina fungi.</title>
        <authorList>
            <person name="Reynolds N.K."/>
            <person name="Stajich J.E."/>
            <person name="Barry K."/>
            <person name="Grigoriev I.V."/>
            <person name="Crous P."/>
            <person name="Smith M.E."/>
        </authorList>
    </citation>
    <scope>NUCLEOTIDE SEQUENCE</scope>
    <source>
        <strain evidence="1">BCRC 34780</strain>
    </source>
</reference>
<keyword evidence="2" id="KW-1185">Reference proteome</keyword>
<evidence type="ECO:0000313" key="1">
    <source>
        <dbReference type="EMBL" id="KAJ2798338.1"/>
    </source>
</evidence>
<dbReference type="Proteomes" id="UP001140087">
    <property type="component" value="Unassembled WGS sequence"/>
</dbReference>
<dbReference type="EMBL" id="JANBUN010001390">
    <property type="protein sequence ID" value="KAJ2798338.1"/>
    <property type="molecule type" value="Genomic_DNA"/>
</dbReference>
<sequence>MVGLLWSHEQLGGAWSRLPRDIVYLIVRQAFAALAGLPADADVVQRPWGRGGVVRRGMVRRLARLRTLAAVSSAWRQAALPLLYGAVVCEQSARAASGWRTNLRLFAGCPAAARRARQLVVIARPGADDVTTLCAVLRQAGFARSRWPGLAAVQFLAQGEMDGPLGPEPGPGQAAVCAYVVGCLLGAKAAQEAAGLPPAGTSACRVDLRRALARMPAAPGTIAASFPRAPTMGASCELTALAIPFGAALGAAAATLTDLRLLAIPAQCVWDVLDPDAPFLRLRALSLEFERGAAPARRPARRNGGAGPEPFPRLRRLALANPPVDVRECVRAIAPGDGQLGRVMVETSAATARSVAAVDAAVLDVACYGPAPIAHDEATAAAQRVLSTTSADVRQLRLALATQLPVALDGVAMRATQLQTLELRVPVALAQVAPLLLQLPSLCKLKVPYIATAELPSAEVRSLDKLYLQMAAHPPLKPLSRSLQIVHVGFWDYRQSTRALCCHLLHFALRLPALQTIVHDSQAAVAMQSAVDALAVMHKRQARWTRAAPPPSGWLDHLRSLTITTHAIKS</sequence>
<gene>
    <name evidence="1" type="ORF">H4R21_003972</name>
</gene>
<name>A0ACC1KZM7_9FUNG</name>